<protein>
    <submittedName>
        <fullName evidence="2">Uncharacterized protein</fullName>
    </submittedName>
</protein>
<sequence length="186" mass="20955">MATHNPVDIEDVCRICEERFDERHESVDIFESGPADGFTYAKVIGMTQLYGEPNEGDGLPRRIGIECARYLEKWLSFKTAVSELETKNHSADPPATIPHFKWRRGGEQDFPPGGKGWTTERTLQTWWADPDCEAVKDFIAVAAVYLSYLACKVMRQKDFPNLAKISELITTFENGHLAKDSTAIPS</sequence>
<evidence type="ECO:0000313" key="2">
    <source>
        <dbReference type="EMBL" id="CAB3367609.1"/>
    </source>
</evidence>
<dbReference type="EMBL" id="CADEPI010000032">
    <property type="protein sequence ID" value="CAB3367609.1"/>
    <property type="molecule type" value="Genomic_DNA"/>
</dbReference>
<gene>
    <name evidence="2" type="ORF">CLODIP_2_CD02061</name>
</gene>
<feature type="region of interest" description="Disordered" evidence="1">
    <location>
        <begin position="88"/>
        <end position="115"/>
    </location>
</feature>
<dbReference type="AlphaFoldDB" id="A0A8S1CHJ8"/>
<name>A0A8S1CHJ8_9INSE</name>
<proteinExistence type="predicted"/>
<evidence type="ECO:0000313" key="3">
    <source>
        <dbReference type="Proteomes" id="UP000494165"/>
    </source>
</evidence>
<evidence type="ECO:0000256" key="1">
    <source>
        <dbReference type="SAM" id="MobiDB-lite"/>
    </source>
</evidence>
<comment type="caution">
    <text evidence="2">The sequence shown here is derived from an EMBL/GenBank/DDBJ whole genome shotgun (WGS) entry which is preliminary data.</text>
</comment>
<organism evidence="2 3">
    <name type="scientific">Cloeon dipterum</name>
    <dbReference type="NCBI Taxonomy" id="197152"/>
    <lineage>
        <taxon>Eukaryota</taxon>
        <taxon>Metazoa</taxon>
        <taxon>Ecdysozoa</taxon>
        <taxon>Arthropoda</taxon>
        <taxon>Hexapoda</taxon>
        <taxon>Insecta</taxon>
        <taxon>Pterygota</taxon>
        <taxon>Palaeoptera</taxon>
        <taxon>Ephemeroptera</taxon>
        <taxon>Pisciforma</taxon>
        <taxon>Baetidae</taxon>
        <taxon>Cloeon</taxon>
    </lineage>
</organism>
<reference evidence="2 3" key="1">
    <citation type="submission" date="2020-04" db="EMBL/GenBank/DDBJ databases">
        <authorList>
            <person name="Alioto T."/>
            <person name="Alioto T."/>
            <person name="Gomez Garrido J."/>
        </authorList>
    </citation>
    <scope>NUCLEOTIDE SEQUENCE [LARGE SCALE GENOMIC DNA]</scope>
</reference>
<keyword evidence="3" id="KW-1185">Reference proteome</keyword>
<dbReference type="Proteomes" id="UP000494165">
    <property type="component" value="Unassembled WGS sequence"/>
</dbReference>
<accession>A0A8S1CHJ8</accession>